<dbReference type="GO" id="GO:0006508">
    <property type="term" value="P:proteolysis"/>
    <property type="evidence" value="ECO:0007669"/>
    <property type="project" value="UniProtKB-KW"/>
</dbReference>
<dbReference type="Proteomes" id="UP000275199">
    <property type="component" value="Unassembled WGS sequence"/>
</dbReference>
<dbReference type="SUPFAM" id="SSF52096">
    <property type="entry name" value="ClpP/crotonase"/>
    <property type="match status" value="1"/>
</dbReference>
<reference evidence="5 6" key="1">
    <citation type="submission" date="2018-11" db="EMBL/GenBank/DDBJ databases">
        <authorList>
            <person name="Jang G.I."/>
            <person name="Hwang C.Y."/>
        </authorList>
    </citation>
    <scope>NUCLEOTIDE SEQUENCE [LARGE SCALE GENOMIC DNA]</scope>
    <source>
        <strain evidence="5 6">SSM26</strain>
    </source>
</reference>
<evidence type="ECO:0000313" key="5">
    <source>
        <dbReference type="EMBL" id="ROZ82099.1"/>
    </source>
</evidence>
<dbReference type="EMBL" id="RKKU01000024">
    <property type="protein sequence ID" value="ROZ82099.1"/>
    <property type="molecule type" value="Genomic_DNA"/>
</dbReference>
<protein>
    <submittedName>
        <fullName evidence="5">Clp protease ClpP</fullName>
    </submittedName>
</protein>
<evidence type="ECO:0000256" key="2">
    <source>
        <dbReference type="ARBA" id="ARBA00022801"/>
    </source>
</evidence>
<gene>
    <name evidence="5" type="ORF">EF096_15675</name>
</gene>
<evidence type="ECO:0000256" key="1">
    <source>
        <dbReference type="ARBA" id="ARBA00022670"/>
    </source>
</evidence>
<dbReference type="PANTHER" id="PTHR10381:SF70">
    <property type="entry name" value="ATP-DEPENDENT CLP PROTEASE PROTEOLYTIC SUBUNIT"/>
    <property type="match status" value="1"/>
</dbReference>
<evidence type="ECO:0000256" key="4">
    <source>
        <dbReference type="SAM" id="MobiDB-lite"/>
    </source>
</evidence>
<keyword evidence="1 5" id="KW-0645">Protease</keyword>
<feature type="region of interest" description="Disordered" evidence="4">
    <location>
        <begin position="239"/>
        <end position="262"/>
    </location>
</feature>
<comment type="caution">
    <text evidence="5">The sequence shown here is derived from an EMBL/GenBank/DDBJ whole genome shotgun (WGS) entry which is preliminary data.</text>
</comment>
<proteinExistence type="predicted"/>
<keyword evidence="3" id="KW-0720">Serine protease</keyword>
<dbReference type="InterPro" id="IPR029045">
    <property type="entry name" value="ClpP/crotonase-like_dom_sf"/>
</dbReference>
<keyword evidence="6" id="KW-1185">Reference proteome</keyword>
<keyword evidence="2" id="KW-0378">Hydrolase</keyword>
<sequence length="389" mass="41639">MKKHRQYMIALAMAAAASSPWRIMNKGTGDSSKDGGWYRINNVSEDPSKPLEVEIYDEIGTWGVTSKQFVDELKAADDGQRNIVIAINSIGGEMGDGFAIHNALLRLGERVTARIDGFALSSAGVVAMGAHRVQMHDNAMLMMHNPWTFAAGDSEEFRKIADIMDQMVEGIVASFKHRTLNVDDAELRRMINAETWLTAQEAKDQGFVDEVLTGAGSVSNASSLRILNRYNNMPAAVKAQMANPPADPPEPEPEPEPEADPPDMVALAALATAECAKAGIADQAQVIIQASGLKDEASVRAAVKQAKDVRALCIMAKQPDLAPGFIKDGLTPDVARGKLFDKLVASSGQVEISNHPAVDDQPAPSVKAVNPSAVYAARRNKNASKGAQA</sequence>
<accession>A0ABX9XEP2</accession>
<dbReference type="CDD" id="cd07016">
    <property type="entry name" value="S14_ClpP_1"/>
    <property type="match status" value="1"/>
</dbReference>
<evidence type="ECO:0000256" key="3">
    <source>
        <dbReference type="ARBA" id="ARBA00022825"/>
    </source>
</evidence>
<organism evidence="5 6">
    <name type="scientific">Pseudomonas neustonica</name>
    <dbReference type="NCBI Taxonomy" id="2487346"/>
    <lineage>
        <taxon>Bacteria</taxon>
        <taxon>Pseudomonadati</taxon>
        <taxon>Pseudomonadota</taxon>
        <taxon>Gammaproteobacteria</taxon>
        <taxon>Pseudomonadales</taxon>
        <taxon>Pseudomonadaceae</taxon>
        <taxon>Pseudomonas</taxon>
    </lineage>
</organism>
<dbReference type="PANTHER" id="PTHR10381">
    <property type="entry name" value="ATP-DEPENDENT CLP PROTEASE PROTEOLYTIC SUBUNIT"/>
    <property type="match status" value="1"/>
</dbReference>
<evidence type="ECO:0000313" key="6">
    <source>
        <dbReference type="Proteomes" id="UP000275199"/>
    </source>
</evidence>
<dbReference type="NCBIfam" id="NF045542">
    <property type="entry name" value="Clp_rel_HeadMat"/>
    <property type="match status" value="1"/>
</dbReference>
<dbReference type="Gene3D" id="3.90.226.10">
    <property type="entry name" value="2-enoyl-CoA Hydratase, Chain A, domain 1"/>
    <property type="match status" value="1"/>
</dbReference>
<name>A0ABX9XEP2_9PSED</name>
<dbReference type="RefSeq" id="WP_123890733.1">
    <property type="nucleotide sequence ID" value="NZ_RKKU01000024.1"/>
</dbReference>
<feature type="compositionally biased region" description="Acidic residues" evidence="4">
    <location>
        <begin position="249"/>
        <end position="261"/>
    </location>
</feature>
<dbReference type="GO" id="GO:0008233">
    <property type="term" value="F:peptidase activity"/>
    <property type="evidence" value="ECO:0007669"/>
    <property type="project" value="UniProtKB-KW"/>
</dbReference>
<dbReference type="InterPro" id="IPR023562">
    <property type="entry name" value="ClpP/TepA"/>
</dbReference>
<dbReference type="Pfam" id="PF00574">
    <property type="entry name" value="CLP_protease"/>
    <property type="match status" value="1"/>
</dbReference>